<keyword evidence="2" id="KW-1185">Reference proteome</keyword>
<reference evidence="2" key="1">
    <citation type="journal article" date="2022" name="Mol. Ecol. Resour.">
        <title>The genomes of chicory, endive, great burdock and yacon provide insights into Asteraceae palaeo-polyploidization history and plant inulin production.</title>
        <authorList>
            <person name="Fan W."/>
            <person name="Wang S."/>
            <person name="Wang H."/>
            <person name="Wang A."/>
            <person name="Jiang F."/>
            <person name="Liu H."/>
            <person name="Zhao H."/>
            <person name="Xu D."/>
            <person name="Zhang Y."/>
        </authorList>
    </citation>
    <scope>NUCLEOTIDE SEQUENCE [LARGE SCALE GENOMIC DNA]</scope>
    <source>
        <strain evidence="2">cv. Punajuju</strain>
    </source>
</reference>
<sequence length="198" mass="21951">MKSLSFAVRSLLEKTVSELGSAAVSGFAEWAGSGLFWSCSGAVSGLFLGCSRLFSWTVPELVLIGPEPASIEPFHKLASEYGDYTTNDGNCHGLVTTVKGSRIPFDEMNRNEFNREGAGGGNWGTPADDITWETKEVVVKGEKNLGFDKPLTEDERTNEKKENTVNEPEEKELEDKEMTLEEYQKVLKEKGKLLRHLK</sequence>
<comment type="caution">
    <text evidence="1">The sequence shown here is derived from an EMBL/GenBank/DDBJ whole genome shotgun (WGS) entry which is preliminary data.</text>
</comment>
<reference evidence="1 2" key="2">
    <citation type="journal article" date="2022" name="Mol. Ecol. Resour.">
        <title>The genomes of chicory, endive, great burdock and yacon provide insights into Asteraceae paleo-polyploidization history and plant inulin production.</title>
        <authorList>
            <person name="Fan W."/>
            <person name="Wang S."/>
            <person name="Wang H."/>
            <person name="Wang A."/>
            <person name="Jiang F."/>
            <person name="Liu H."/>
            <person name="Zhao H."/>
            <person name="Xu D."/>
            <person name="Zhang Y."/>
        </authorList>
    </citation>
    <scope>NUCLEOTIDE SEQUENCE [LARGE SCALE GENOMIC DNA]</scope>
    <source>
        <strain evidence="2">cv. Punajuju</strain>
        <tissue evidence="1">Leaves</tissue>
    </source>
</reference>
<organism evidence="1 2">
    <name type="scientific">Cichorium intybus</name>
    <name type="common">Chicory</name>
    <dbReference type="NCBI Taxonomy" id="13427"/>
    <lineage>
        <taxon>Eukaryota</taxon>
        <taxon>Viridiplantae</taxon>
        <taxon>Streptophyta</taxon>
        <taxon>Embryophyta</taxon>
        <taxon>Tracheophyta</taxon>
        <taxon>Spermatophyta</taxon>
        <taxon>Magnoliopsida</taxon>
        <taxon>eudicotyledons</taxon>
        <taxon>Gunneridae</taxon>
        <taxon>Pentapetalae</taxon>
        <taxon>asterids</taxon>
        <taxon>campanulids</taxon>
        <taxon>Asterales</taxon>
        <taxon>Asteraceae</taxon>
        <taxon>Cichorioideae</taxon>
        <taxon>Cichorieae</taxon>
        <taxon>Cichoriinae</taxon>
        <taxon>Cichorium</taxon>
    </lineage>
</organism>
<dbReference type="EMBL" id="CM042010">
    <property type="protein sequence ID" value="KAI3781196.1"/>
    <property type="molecule type" value="Genomic_DNA"/>
</dbReference>
<protein>
    <submittedName>
        <fullName evidence="1">Uncharacterized protein</fullName>
    </submittedName>
</protein>
<gene>
    <name evidence="1" type="ORF">L2E82_11203</name>
</gene>
<name>A0ACB9GDW2_CICIN</name>
<evidence type="ECO:0000313" key="2">
    <source>
        <dbReference type="Proteomes" id="UP001055811"/>
    </source>
</evidence>
<accession>A0ACB9GDW2</accession>
<evidence type="ECO:0000313" key="1">
    <source>
        <dbReference type="EMBL" id="KAI3781196.1"/>
    </source>
</evidence>
<dbReference type="Proteomes" id="UP001055811">
    <property type="component" value="Linkage Group LG02"/>
</dbReference>
<proteinExistence type="predicted"/>